<keyword evidence="2" id="KW-0169">Cobalamin biosynthesis</keyword>
<dbReference type="PANTHER" id="PTHR43182:SF1">
    <property type="entry name" value="COBALT-PRECORRIN-7 C(5)-METHYLTRANSFERASE"/>
    <property type="match status" value="1"/>
</dbReference>
<protein>
    <submittedName>
        <fullName evidence="7">Precorrin-6y C5,15-methyltransferase (Decarboxylating) subunit CbiE</fullName>
    </submittedName>
</protein>
<dbReference type="SUPFAM" id="SSF53335">
    <property type="entry name" value="S-adenosyl-L-methionine-dependent methyltransferases"/>
    <property type="match status" value="1"/>
</dbReference>
<evidence type="ECO:0000256" key="1">
    <source>
        <dbReference type="ARBA" id="ARBA00004953"/>
    </source>
</evidence>
<evidence type="ECO:0000313" key="8">
    <source>
        <dbReference type="Proteomes" id="UP000280935"/>
    </source>
</evidence>
<comment type="pathway">
    <text evidence="1">Cofactor biosynthesis; adenosylcobalamin biosynthesis.</text>
</comment>
<organism evidence="7 8">
    <name type="scientific">Arachnia propionica</name>
    <dbReference type="NCBI Taxonomy" id="1750"/>
    <lineage>
        <taxon>Bacteria</taxon>
        <taxon>Bacillati</taxon>
        <taxon>Actinomycetota</taxon>
        <taxon>Actinomycetes</taxon>
        <taxon>Propionibacteriales</taxon>
        <taxon>Propionibacteriaceae</taxon>
        <taxon>Arachnia</taxon>
    </lineage>
</organism>
<name>A0A3P1WY66_9ACTN</name>
<reference evidence="7 8" key="1">
    <citation type="submission" date="2018-11" db="EMBL/GenBank/DDBJ databases">
        <title>Genomes From Bacteria Associated with the Canine Oral Cavity: a Test Case for Automated Genome-Based Taxonomic Assignment.</title>
        <authorList>
            <person name="Coil D.A."/>
            <person name="Jospin G."/>
            <person name="Darling A.E."/>
            <person name="Wallis C."/>
            <person name="Davis I.J."/>
            <person name="Harris S."/>
            <person name="Eisen J.A."/>
            <person name="Holcombe L.J."/>
            <person name="O'Flynn C."/>
        </authorList>
    </citation>
    <scope>NUCLEOTIDE SEQUENCE [LARGE SCALE GENOMIC DNA]</scope>
    <source>
        <strain evidence="7 8">OH2822_COT-296</strain>
    </source>
</reference>
<feature type="domain" description="Tetrapyrrole methylase" evidence="6">
    <location>
        <begin position="8"/>
        <end position="190"/>
    </location>
</feature>
<dbReference type="GO" id="GO:0009236">
    <property type="term" value="P:cobalamin biosynthetic process"/>
    <property type="evidence" value="ECO:0007669"/>
    <property type="project" value="UniProtKB-UniPathway"/>
</dbReference>
<dbReference type="Gene3D" id="3.40.1010.10">
    <property type="entry name" value="Cobalt-precorrin-4 Transmethylase, Domain 1"/>
    <property type="match status" value="1"/>
</dbReference>
<proteinExistence type="predicted"/>
<dbReference type="UniPathway" id="UPA00148"/>
<dbReference type="CDD" id="cd11644">
    <property type="entry name" value="Precorrin-6Y-MT"/>
    <property type="match status" value="1"/>
</dbReference>
<dbReference type="SUPFAM" id="SSF53790">
    <property type="entry name" value="Tetrapyrrole methylase"/>
    <property type="match status" value="1"/>
</dbReference>
<dbReference type="Proteomes" id="UP000280935">
    <property type="component" value="Unassembled WGS sequence"/>
</dbReference>
<evidence type="ECO:0000313" key="7">
    <source>
        <dbReference type="EMBL" id="RRD51544.1"/>
    </source>
</evidence>
<dbReference type="InterPro" id="IPR006365">
    <property type="entry name" value="Cbl_synth_CobL"/>
</dbReference>
<dbReference type="CDD" id="cd02440">
    <property type="entry name" value="AdoMet_MTases"/>
    <property type="match status" value="1"/>
</dbReference>
<sequence length="403" mass="42767">MPTVIDVVGVPATGLADLPAPLRDLVLSAPVVVGGARHLAMLSDPDRGVPWPKPLRSGLRPLFEGLGDEVVVLASGDPLLSGVATTLIEELGAERIRVHPGLSSETLARARMLWSAESTSWLSLVGRDPHRVLAFAAPGERLLVLSADEHTPAELARILTAEGWGESRLTVLGDLGTERESRAEFTATELTALTPQLPRLNVVAVEFSRPLGAVVPGPLLPDHAFTNDGQLTRQPLRLVALAALAPAPGQVLWDVGLGSGSIAISWCRAAARARAVGFEKRGDRAARARGNATRLGVADRLEVRVGDAHSLLEDPSLPRPDAVFFGGGCNRSSVATALAALSPGGRLVVHSVTLETETLLAELHAEHGGELIRMHMEYARPLGSFRGWQPSRYVTSYSLTKQS</sequence>
<dbReference type="OrthoDB" id="9787825at2"/>
<keyword evidence="3 7" id="KW-0489">Methyltransferase</keyword>
<dbReference type="EMBL" id="RQYT01000001">
    <property type="protein sequence ID" value="RRD51544.1"/>
    <property type="molecule type" value="Genomic_DNA"/>
</dbReference>
<dbReference type="GO" id="GO:0032259">
    <property type="term" value="P:methylation"/>
    <property type="evidence" value="ECO:0007669"/>
    <property type="project" value="UniProtKB-KW"/>
</dbReference>
<evidence type="ECO:0000256" key="3">
    <source>
        <dbReference type="ARBA" id="ARBA00022603"/>
    </source>
</evidence>
<dbReference type="PIRSF" id="PIRSF036428">
    <property type="entry name" value="CobL"/>
    <property type="match status" value="1"/>
</dbReference>
<dbReference type="InterPro" id="IPR000878">
    <property type="entry name" value="4pyrrol_Mease"/>
</dbReference>
<keyword evidence="4 7" id="KW-0808">Transferase</keyword>
<dbReference type="InterPro" id="IPR014777">
    <property type="entry name" value="4pyrrole_Mease_sub1"/>
</dbReference>
<dbReference type="PANTHER" id="PTHR43182">
    <property type="entry name" value="COBALT-PRECORRIN-6B C(15)-METHYLTRANSFERASE (DECARBOXYLATING)"/>
    <property type="match status" value="1"/>
</dbReference>
<dbReference type="InterPro" id="IPR012818">
    <property type="entry name" value="CbiE"/>
</dbReference>
<dbReference type="GO" id="GO:0008276">
    <property type="term" value="F:protein methyltransferase activity"/>
    <property type="evidence" value="ECO:0007669"/>
    <property type="project" value="InterPro"/>
</dbReference>
<evidence type="ECO:0000256" key="2">
    <source>
        <dbReference type="ARBA" id="ARBA00022573"/>
    </source>
</evidence>
<keyword evidence="5" id="KW-0949">S-adenosyl-L-methionine</keyword>
<comment type="caution">
    <text evidence="7">The sequence shown here is derived from an EMBL/GenBank/DDBJ whole genome shotgun (WGS) entry which is preliminary data.</text>
</comment>
<evidence type="ECO:0000259" key="6">
    <source>
        <dbReference type="Pfam" id="PF00590"/>
    </source>
</evidence>
<dbReference type="AlphaFoldDB" id="A0A3P1WY66"/>
<evidence type="ECO:0000256" key="5">
    <source>
        <dbReference type="ARBA" id="ARBA00022691"/>
    </source>
</evidence>
<dbReference type="InterPro" id="IPR050714">
    <property type="entry name" value="Cobalamin_biosynth_MTase"/>
</dbReference>
<dbReference type="Pfam" id="PF00590">
    <property type="entry name" value="TP_methylase"/>
    <property type="match status" value="1"/>
</dbReference>
<dbReference type="InterPro" id="IPR035996">
    <property type="entry name" value="4pyrrol_Methylase_sf"/>
</dbReference>
<accession>A0A3P1WY66</accession>
<dbReference type="InterPro" id="IPR029063">
    <property type="entry name" value="SAM-dependent_MTases_sf"/>
</dbReference>
<dbReference type="NCBIfam" id="TIGR02467">
    <property type="entry name" value="CbiE"/>
    <property type="match status" value="1"/>
</dbReference>
<dbReference type="Gene3D" id="3.40.50.150">
    <property type="entry name" value="Vaccinia Virus protein VP39"/>
    <property type="match status" value="1"/>
</dbReference>
<gene>
    <name evidence="7" type="primary">cbiE</name>
    <name evidence="7" type="ORF">EII35_00310</name>
</gene>
<evidence type="ECO:0000256" key="4">
    <source>
        <dbReference type="ARBA" id="ARBA00022679"/>
    </source>
</evidence>